<dbReference type="GO" id="GO:0000155">
    <property type="term" value="F:phosphorelay sensor kinase activity"/>
    <property type="evidence" value="ECO:0007669"/>
    <property type="project" value="InterPro"/>
</dbReference>
<dbReference type="SMART" id="SM00304">
    <property type="entry name" value="HAMP"/>
    <property type="match status" value="1"/>
</dbReference>
<keyword evidence="6" id="KW-0808">Transferase</keyword>
<dbReference type="CDD" id="cd00082">
    <property type="entry name" value="HisKA"/>
    <property type="match status" value="1"/>
</dbReference>
<dbReference type="Gene3D" id="6.10.340.10">
    <property type="match status" value="1"/>
</dbReference>
<keyword evidence="10" id="KW-0812">Transmembrane</keyword>
<dbReference type="InterPro" id="IPR003661">
    <property type="entry name" value="HisK_dim/P_dom"/>
</dbReference>
<comment type="subcellular location">
    <subcellularLocation>
        <location evidence="2">Cell membrane</location>
        <topology evidence="2">Multi-pass membrane protein</topology>
    </subcellularLocation>
</comment>
<keyword evidence="7" id="KW-0547">Nucleotide-binding</keyword>
<evidence type="ECO:0000256" key="4">
    <source>
        <dbReference type="ARBA" id="ARBA00022475"/>
    </source>
</evidence>
<dbReference type="SUPFAM" id="SSF158472">
    <property type="entry name" value="HAMP domain-like"/>
    <property type="match status" value="1"/>
</dbReference>
<dbReference type="PRINTS" id="PR00344">
    <property type="entry name" value="BCTRLSENSOR"/>
</dbReference>
<evidence type="ECO:0000256" key="6">
    <source>
        <dbReference type="ARBA" id="ARBA00022679"/>
    </source>
</evidence>
<protein>
    <recommendedName>
        <fullName evidence="3">histidine kinase</fullName>
        <ecNumber evidence="3">2.7.13.3</ecNumber>
    </recommendedName>
</protein>
<evidence type="ECO:0000256" key="9">
    <source>
        <dbReference type="ARBA" id="ARBA00022840"/>
    </source>
</evidence>
<dbReference type="Pfam" id="PF00512">
    <property type="entry name" value="HisKA"/>
    <property type="match status" value="1"/>
</dbReference>
<gene>
    <name evidence="13" type="ORF">VIBC2010_10457</name>
</gene>
<evidence type="ECO:0000313" key="14">
    <source>
        <dbReference type="Proteomes" id="UP000002943"/>
    </source>
</evidence>
<evidence type="ECO:0000256" key="2">
    <source>
        <dbReference type="ARBA" id="ARBA00004651"/>
    </source>
</evidence>
<dbReference type="OrthoDB" id="9804645at2"/>
<dbReference type="SMART" id="SM00388">
    <property type="entry name" value="HisKA"/>
    <property type="match status" value="1"/>
</dbReference>
<dbReference type="CDD" id="cd06225">
    <property type="entry name" value="HAMP"/>
    <property type="match status" value="1"/>
</dbReference>
<dbReference type="Gene3D" id="3.30.565.10">
    <property type="entry name" value="Histidine kinase-like ATPase, C-terminal domain"/>
    <property type="match status" value="1"/>
</dbReference>
<dbReference type="SUPFAM" id="SSF55874">
    <property type="entry name" value="ATPase domain of HSP90 chaperone/DNA topoisomerase II/histidine kinase"/>
    <property type="match status" value="1"/>
</dbReference>
<name>E3BFM6_9VIBR</name>
<dbReference type="PANTHER" id="PTHR44936">
    <property type="entry name" value="SENSOR PROTEIN CREC"/>
    <property type="match status" value="1"/>
</dbReference>
<keyword evidence="5" id="KW-0597">Phosphoprotein</keyword>
<proteinExistence type="predicted"/>
<evidence type="ECO:0000259" key="12">
    <source>
        <dbReference type="PROSITE" id="PS50885"/>
    </source>
</evidence>
<sequence length="427" mass="49319">MRRIYLESFIGLLIWFMASLFAYELIIYGVNTDYDHVLQEREGNAFRNVLLSISEQQGAQAAVDALKHVVSETSRKLLIVRVENLPEDVGHFFSTEHIEDSIYYDDDREPWFKLTDPNLVFHIVPDKKSDLWRAIQFDDDIGWVFILLGFFIYSLWFVWFLGRRIQTLEKVTMEFARGDLEVRAPLQSNKVVGTLNKSFNYMADKISNLISSNQFLANAVAHDLRTPIFRIQWQAEMLKDDNLTDKQHQKVSSIIEDTEEMERMVEDLLYMGKLERPEVDLKFESTDLINLIEDVVNKQRQDCSNDIILDYSERVYVNLDSWLFRRALSNLILNAITYGRSVTKLNVSTEQDIISISVEDNGDGIPESHWPSIFKPFYSTDRSRNKSASGFGLGLAIVDLIVKRHYGHIEVGHSSLGGAKFTIKLPI</sequence>
<dbReference type="InterPro" id="IPR050980">
    <property type="entry name" value="2C_sensor_his_kinase"/>
</dbReference>
<keyword evidence="14" id="KW-1185">Reference proteome</keyword>
<evidence type="ECO:0000259" key="11">
    <source>
        <dbReference type="PROSITE" id="PS50109"/>
    </source>
</evidence>
<evidence type="ECO:0000256" key="10">
    <source>
        <dbReference type="SAM" id="Phobius"/>
    </source>
</evidence>
<keyword evidence="9" id="KW-0067">ATP-binding</keyword>
<organism evidence="13 14">
    <name type="scientific">Vibrio caribbeanicus ATCC BAA-2122</name>
    <dbReference type="NCBI Taxonomy" id="796620"/>
    <lineage>
        <taxon>Bacteria</taxon>
        <taxon>Pseudomonadati</taxon>
        <taxon>Pseudomonadota</taxon>
        <taxon>Gammaproteobacteria</taxon>
        <taxon>Vibrionales</taxon>
        <taxon>Vibrionaceae</taxon>
        <taxon>Vibrio</taxon>
    </lineage>
</organism>
<dbReference type="AlphaFoldDB" id="E3BFM6"/>
<dbReference type="GO" id="GO:0005886">
    <property type="term" value="C:plasma membrane"/>
    <property type="evidence" value="ECO:0007669"/>
    <property type="project" value="UniProtKB-SubCell"/>
</dbReference>
<evidence type="ECO:0000256" key="8">
    <source>
        <dbReference type="ARBA" id="ARBA00022777"/>
    </source>
</evidence>
<dbReference type="Proteomes" id="UP000002943">
    <property type="component" value="Unassembled WGS sequence"/>
</dbReference>
<dbReference type="Gene3D" id="1.10.287.130">
    <property type="match status" value="1"/>
</dbReference>
<dbReference type="SUPFAM" id="SSF47384">
    <property type="entry name" value="Homodimeric domain of signal transducing histidine kinase"/>
    <property type="match status" value="1"/>
</dbReference>
<dbReference type="GO" id="GO:0005524">
    <property type="term" value="F:ATP binding"/>
    <property type="evidence" value="ECO:0007669"/>
    <property type="project" value="UniProtKB-KW"/>
</dbReference>
<feature type="transmembrane region" description="Helical" evidence="10">
    <location>
        <begin position="12"/>
        <end position="30"/>
    </location>
</feature>
<dbReference type="PANTHER" id="PTHR44936:SF10">
    <property type="entry name" value="SENSOR PROTEIN RSTB"/>
    <property type="match status" value="1"/>
</dbReference>
<dbReference type="InterPro" id="IPR003594">
    <property type="entry name" value="HATPase_dom"/>
</dbReference>
<dbReference type="Pfam" id="PF02518">
    <property type="entry name" value="HATPase_c"/>
    <property type="match status" value="1"/>
</dbReference>
<dbReference type="InterPro" id="IPR036097">
    <property type="entry name" value="HisK_dim/P_sf"/>
</dbReference>
<keyword evidence="4" id="KW-1003">Cell membrane</keyword>
<evidence type="ECO:0000256" key="1">
    <source>
        <dbReference type="ARBA" id="ARBA00000085"/>
    </source>
</evidence>
<comment type="caution">
    <text evidence="13">The sequence shown here is derived from an EMBL/GenBank/DDBJ whole genome shotgun (WGS) entry which is preliminary data.</text>
</comment>
<keyword evidence="8 13" id="KW-0418">Kinase</keyword>
<accession>E3BFM6</accession>
<keyword evidence="10" id="KW-1133">Transmembrane helix</keyword>
<dbReference type="RefSeq" id="WP_009599721.1">
    <property type="nucleotide sequence ID" value="NZ_AEIU01000022.1"/>
</dbReference>
<dbReference type="EC" id="2.7.13.3" evidence="3"/>
<evidence type="ECO:0000256" key="7">
    <source>
        <dbReference type="ARBA" id="ARBA00022741"/>
    </source>
</evidence>
<dbReference type="InterPro" id="IPR003660">
    <property type="entry name" value="HAMP_dom"/>
</dbReference>
<evidence type="ECO:0000256" key="3">
    <source>
        <dbReference type="ARBA" id="ARBA00012438"/>
    </source>
</evidence>
<keyword evidence="10" id="KW-0472">Membrane</keyword>
<evidence type="ECO:0000256" key="5">
    <source>
        <dbReference type="ARBA" id="ARBA00022553"/>
    </source>
</evidence>
<dbReference type="PROSITE" id="PS50885">
    <property type="entry name" value="HAMP"/>
    <property type="match status" value="1"/>
</dbReference>
<feature type="transmembrane region" description="Helical" evidence="10">
    <location>
        <begin position="141"/>
        <end position="161"/>
    </location>
</feature>
<dbReference type="STRING" id="796620.VIBC2010_10457"/>
<comment type="catalytic activity">
    <reaction evidence="1">
        <text>ATP + protein L-histidine = ADP + protein N-phospho-L-histidine.</text>
        <dbReference type="EC" id="2.7.13.3"/>
    </reaction>
</comment>
<feature type="domain" description="HAMP" evidence="12">
    <location>
        <begin position="159"/>
        <end position="211"/>
    </location>
</feature>
<dbReference type="PROSITE" id="PS50109">
    <property type="entry name" value="HIS_KIN"/>
    <property type="match status" value="1"/>
</dbReference>
<dbReference type="Pfam" id="PF00672">
    <property type="entry name" value="HAMP"/>
    <property type="match status" value="1"/>
</dbReference>
<reference evidence="13 14" key="1">
    <citation type="journal article" date="2012" name="Int. J. Syst. Evol. Microbiol.">
        <title>Vibrio caribbeanicus sp. nov., isolated from the marine sponge Scleritoderma cyanea.</title>
        <authorList>
            <person name="Hoffmann M."/>
            <person name="Monday S.R."/>
            <person name="Allard M.W."/>
            <person name="Strain E.A."/>
            <person name="Whittaker P."/>
            <person name="Naum M."/>
            <person name="McCarthy P.J."/>
            <person name="Lopez J.V."/>
            <person name="Fischer M."/>
            <person name="Brown E.W."/>
        </authorList>
    </citation>
    <scope>NUCLEOTIDE SEQUENCE [LARGE SCALE GENOMIC DNA]</scope>
    <source>
        <strain evidence="13 14">ATCC BAA-2122</strain>
    </source>
</reference>
<dbReference type="CDD" id="cd00075">
    <property type="entry name" value="HATPase"/>
    <property type="match status" value="1"/>
</dbReference>
<dbReference type="InterPro" id="IPR036890">
    <property type="entry name" value="HATPase_C_sf"/>
</dbReference>
<dbReference type="EMBL" id="AEIU01000022">
    <property type="protein sequence ID" value="EFP98204.1"/>
    <property type="molecule type" value="Genomic_DNA"/>
</dbReference>
<evidence type="ECO:0000313" key="13">
    <source>
        <dbReference type="EMBL" id="EFP98204.1"/>
    </source>
</evidence>
<dbReference type="eggNOG" id="COG2205">
    <property type="taxonomic scope" value="Bacteria"/>
</dbReference>
<feature type="domain" description="Histidine kinase" evidence="11">
    <location>
        <begin position="219"/>
        <end position="427"/>
    </location>
</feature>
<dbReference type="InterPro" id="IPR004358">
    <property type="entry name" value="Sig_transdc_His_kin-like_C"/>
</dbReference>
<dbReference type="SMART" id="SM00387">
    <property type="entry name" value="HATPase_c"/>
    <property type="match status" value="1"/>
</dbReference>
<dbReference type="InterPro" id="IPR005467">
    <property type="entry name" value="His_kinase_dom"/>
</dbReference>